<dbReference type="EMBL" id="ASHM01041546">
    <property type="protein sequence ID" value="PNX82229.1"/>
    <property type="molecule type" value="Genomic_DNA"/>
</dbReference>
<dbReference type="AlphaFoldDB" id="A0A2K3LUP9"/>
<proteinExistence type="predicted"/>
<organism evidence="1 2">
    <name type="scientific">Trifolium pratense</name>
    <name type="common">Red clover</name>
    <dbReference type="NCBI Taxonomy" id="57577"/>
    <lineage>
        <taxon>Eukaryota</taxon>
        <taxon>Viridiplantae</taxon>
        <taxon>Streptophyta</taxon>
        <taxon>Embryophyta</taxon>
        <taxon>Tracheophyta</taxon>
        <taxon>Spermatophyta</taxon>
        <taxon>Magnoliopsida</taxon>
        <taxon>eudicotyledons</taxon>
        <taxon>Gunneridae</taxon>
        <taxon>Pentapetalae</taxon>
        <taxon>rosids</taxon>
        <taxon>fabids</taxon>
        <taxon>Fabales</taxon>
        <taxon>Fabaceae</taxon>
        <taxon>Papilionoideae</taxon>
        <taxon>50 kb inversion clade</taxon>
        <taxon>NPAAA clade</taxon>
        <taxon>Hologalegina</taxon>
        <taxon>IRL clade</taxon>
        <taxon>Trifolieae</taxon>
        <taxon>Trifolium</taxon>
    </lineage>
</organism>
<dbReference type="Proteomes" id="UP000236291">
    <property type="component" value="Unassembled WGS sequence"/>
</dbReference>
<evidence type="ECO:0000313" key="1">
    <source>
        <dbReference type="EMBL" id="PNX82229.1"/>
    </source>
</evidence>
<accession>A0A2K3LUP9</accession>
<sequence length="93" mass="10158">CLPPSIAIAPPSSMIRPTDNNFYFLDADLCLDTPPMSSEYAEVSVDVVEVIGLVKEILRRQLLRHRSTTSGGLTRSGGGLVDSRLVVAWWTVV</sequence>
<reference evidence="1 2" key="1">
    <citation type="journal article" date="2014" name="Am. J. Bot.">
        <title>Genome assembly and annotation for red clover (Trifolium pratense; Fabaceae).</title>
        <authorList>
            <person name="Istvanek J."/>
            <person name="Jaros M."/>
            <person name="Krenek A."/>
            <person name="Repkova J."/>
        </authorList>
    </citation>
    <scope>NUCLEOTIDE SEQUENCE [LARGE SCALE GENOMIC DNA]</scope>
    <source>
        <strain evidence="2">cv. Tatra</strain>
        <tissue evidence="1">Young leaves</tissue>
    </source>
</reference>
<evidence type="ECO:0000313" key="2">
    <source>
        <dbReference type="Proteomes" id="UP000236291"/>
    </source>
</evidence>
<feature type="non-terminal residue" evidence="1">
    <location>
        <position position="1"/>
    </location>
</feature>
<protein>
    <submittedName>
        <fullName evidence="1">Uncharacterized protein</fullName>
    </submittedName>
</protein>
<name>A0A2K3LUP9_TRIPR</name>
<gene>
    <name evidence="1" type="ORF">L195_g038258</name>
</gene>
<comment type="caution">
    <text evidence="1">The sequence shown here is derived from an EMBL/GenBank/DDBJ whole genome shotgun (WGS) entry which is preliminary data.</text>
</comment>
<reference evidence="1 2" key="2">
    <citation type="journal article" date="2017" name="Front. Plant Sci.">
        <title>Gene Classification and Mining of Molecular Markers Useful in Red Clover (Trifolium pratense) Breeding.</title>
        <authorList>
            <person name="Istvanek J."/>
            <person name="Dluhosova J."/>
            <person name="Dluhos P."/>
            <person name="Patkova L."/>
            <person name="Nedelnik J."/>
            <person name="Repkova J."/>
        </authorList>
    </citation>
    <scope>NUCLEOTIDE SEQUENCE [LARGE SCALE GENOMIC DNA]</scope>
    <source>
        <strain evidence="2">cv. Tatra</strain>
        <tissue evidence="1">Young leaves</tissue>
    </source>
</reference>